<sequence>MVKGVPEPIYCRRTHLLSNEIYEKMGLRNKGGVITKCPDVGREVWRLDIPHWPGEETPKEIRERRPAEIGFESFRGRNAGGVGELTQKTSERDGQVPFGQRIEVIDLP</sequence>
<accession>A0A8X6WCQ6</accession>
<evidence type="ECO:0000313" key="2">
    <source>
        <dbReference type="Proteomes" id="UP000887159"/>
    </source>
</evidence>
<dbReference type="Proteomes" id="UP000887159">
    <property type="component" value="Unassembled WGS sequence"/>
</dbReference>
<comment type="caution">
    <text evidence="1">The sequence shown here is derived from an EMBL/GenBank/DDBJ whole genome shotgun (WGS) entry which is preliminary data.</text>
</comment>
<organism evidence="1 2">
    <name type="scientific">Trichonephila clavipes</name>
    <name type="common">Golden silk orbweaver</name>
    <name type="synonym">Nephila clavipes</name>
    <dbReference type="NCBI Taxonomy" id="2585209"/>
    <lineage>
        <taxon>Eukaryota</taxon>
        <taxon>Metazoa</taxon>
        <taxon>Ecdysozoa</taxon>
        <taxon>Arthropoda</taxon>
        <taxon>Chelicerata</taxon>
        <taxon>Arachnida</taxon>
        <taxon>Araneae</taxon>
        <taxon>Araneomorphae</taxon>
        <taxon>Entelegynae</taxon>
        <taxon>Araneoidea</taxon>
        <taxon>Nephilidae</taxon>
        <taxon>Trichonephila</taxon>
    </lineage>
</organism>
<proteinExistence type="predicted"/>
<dbReference type="EMBL" id="BMAU01021400">
    <property type="protein sequence ID" value="GFY31691.1"/>
    <property type="molecule type" value="Genomic_DNA"/>
</dbReference>
<reference evidence="1" key="1">
    <citation type="submission" date="2020-08" db="EMBL/GenBank/DDBJ databases">
        <title>Multicomponent nature underlies the extraordinary mechanical properties of spider dragline silk.</title>
        <authorList>
            <person name="Kono N."/>
            <person name="Nakamura H."/>
            <person name="Mori M."/>
            <person name="Yoshida Y."/>
            <person name="Ohtoshi R."/>
            <person name="Malay A.D."/>
            <person name="Moran D.A.P."/>
            <person name="Tomita M."/>
            <person name="Numata K."/>
            <person name="Arakawa K."/>
        </authorList>
    </citation>
    <scope>NUCLEOTIDE SEQUENCE</scope>
</reference>
<gene>
    <name evidence="1" type="ORF">TNCV_4200021</name>
</gene>
<name>A0A8X6WCQ6_TRICX</name>
<protein>
    <submittedName>
        <fullName evidence="1">Uncharacterized protein</fullName>
    </submittedName>
</protein>
<dbReference type="AlphaFoldDB" id="A0A8X6WCQ6"/>
<keyword evidence="2" id="KW-1185">Reference proteome</keyword>
<evidence type="ECO:0000313" key="1">
    <source>
        <dbReference type="EMBL" id="GFY31691.1"/>
    </source>
</evidence>